<dbReference type="InterPro" id="IPR003140">
    <property type="entry name" value="PLipase/COase/thioEstase"/>
</dbReference>
<gene>
    <name evidence="4" type="ORF">GO493_25225</name>
</gene>
<dbReference type="PANTHER" id="PTHR43037">
    <property type="entry name" value="UNNAMED PRODUCT-RELATED"/>
    <property type="match status" value="1"/>
</dbReference>
<dbReference type="GO" id="GO:0016787">
    <property type="term" value="F:hydrolase activity"/>
    <property type="evidence" value="ECO:0007669"/>
    <property type="project" value="InterPro"/>
</dbReference>
<reference evidence="4 5" key="1">
    <citation type="submission" date="2019-12" db="EMBL/GenBank/DDBJ databases">
        <title>Chitinophaga sp. strain ysch24 (GDMCC 1.1355), whole genome shotgun sequence.</title>
        <authorList>
            <person name="Zhang X."/>
        </authorList>
    </citation>
    <scope>NUCLEOTIDE SEQUENCE [LARGE SCALE GENOMIC DNA]</scope>
    <source>
        <strain evidence="5">ysch24</strain>
    </source>
</reference>
<dbReference type="Gene3D" id="3.40.50.1820">
    <property type="entry name" value="alpha/beta hydrolase"/>
    <property type="match status" value="1"/>
</dbReference>
<feature type="chain" id="PRO_5029785881" evidence="2">
    <location>
        <begin position="22"/>
        <end position="265"/>
    </location>
</feature>
<comment type="caution">
    <text evidence="4">The sequence shown here is derived from an EMBL/GenBank/DDBJ whole genome shotgun (WGS) entry which is preliminary data.</text>
</comment>
<proteinExistence type="predicted"/>
<evidence type="ECO:0000259" key="3">
    <source>
        <dbReference type="Pfam" id="PF02230"/>
    </source>
</evidence>
<dbReference type="SUPFAM" id="SSF53474">
    <property type="entry name" value="alpha/beta-Hydrolases"/>
    <property type="match status" value="1"/>
</dbReference>
<keyword evidence="1 2" id="KW-0732">Signal</keyword>
<keyword evidence="5" id="KW-1185">Reference proteome</keyword>
<name>A0A7K1UB28_9BACT</name>
<sequence length="265" mass="29311">MKTFLALAVCLLLQLSIKAQSTPDYSTYSYETYITGHDTLRYRMLTPAGYDVQKAYPLVIFLHGAGERGSDNAAQLLHGGSLFLKDSVRRQFPAFVIFPQCPKDSTWAPFRLKRDTSGQVTDILFSDAADRGTTPGRLVKSLLDSLLKTGKIDSKRVYLGGLSLGGMGTFDLLARYPSTWAAAFPICGMGNVKNAARFQKVPLWIFHGAADNVVPVSGSKNYYDALKGKNPDLKYSEYPGVGHNSWDNAFAEPELLPWLFSHKKK</sequence>
<evidence type="ECO:0000256" key="1">
    <source>
        <dbReference type="ARBA" id="ARBA00022729"/>
    </source>
</evidence>
<dbReference type="AlphaFoldDB" id="A0A7K1UB28"/>
<feature type="domain" description="Phospholipase/carboxylesterase/thioesterase" evidence="3">
    <location>
        <begin position="53"/>
        <end position="250"/>
    </location>
</feature>
<evidence type="ECO:0000256" key="2">
    <source>
        <dbReference type="SAM" id="SignalP"/>
    </source>
</evidence>
<dbReference type="InterPro" id="IPR029058">
    <property type="entry name" value="AB_hydrolase_fold"/>
</dbReference>
<evidence type="ECO:0000313" key="4">
    <source>
        <dbReference type="EMBL" id="MVT11589.1"/>
    </source>
</evidence>
<dbReference type="RefSeq" id="WP_157309009.1">
    <property type="nucleotide sequence ID" value="NZ_WRXN01000014.1"/>
</dbReference>
<organism evidence="4 5">
    <name type="scientific">Chitinophaga tropicalis</name>
    <dbReference type="NCBI Taxonomy" id="2683588"/>
    <lineage>
        <taxon>Bacteria</taxon>
        <taxon>Pseudomonadati</taxon>
        <taxon>Bacteroidota</taxon>
        <taxon>Chitinophagia</taxon>
        <taxon>Chitinophagales</taxon>
        <taxon>Chitinophagaceae</taxon>
        <taxon>Chitinophaga</taxon>
    </lineage>
</organism>
<dbReference type="Pfam" id="PF02230">
    <property type="entry name" value="Abhydrolase_2"/>
    <property type="match status" value="1"/>
</dbReference>
<evidence type="ECO:0000313" key="5">
    <source>
        <dbReference type="Proteomes" id="UP000461730"/>
    </source>
</evidence>
<dbReference type="InterPro" id="IPR050955">
    <property type="entry name" value="Plant_Biomass_Hydrol_Est"/>
</dbReference>
<protein>
    <submittedName>
        <fullName evidence="4">Phospholipase</fullName>
    </submittedName>
</protein>
<dbReference type="Proteomes" id="UP000461730">
    <property type="component" value="Unassembled WGS sequence"/>
</dbReference>
<dbReference type="PANTHER" id="PTHR43037:SF1">
    <property type="entry name" value="BLL1128 PROTEIN"/>
    <property type="match status" value="1"/>
</dbReference>
<feature type="signal peptide" evidence="2">
    <location>
        <begin position="1"/>
        <end position="21"/>
    </location>
</feature>
<dbReference type="EMBL" id="WRXN01000014">
    <property type="protein sequence ID" value="MVT11589.1"/>
    <property type="molecule type" value="Genomic_DNA"/>
</dbReference>
<accession>A0A7K1UB28</accession>